<accession>A0A6J7U4C9</accession>
<dbReference type="InterPro" id="IPR001478">
    <property type="entry name" value="PDZ"/>
</dbReference>
<organism evidence="2">
    <name type="scientific">freshwater metagenome</name>
    <dbReference type="NCBI Taxonomy" id="449393"/>
    <lineage>
        <taxon>unclassified sequences</taxon>
        <taxon>metagenomes</taxon>
        <taxon>ecological metagenomes</taxon>
    </lineage>
</organism>
<evidence type="ECO:0000259" key="1">
    <source>
        <dbReference type="PROSITE" id="PS50106"/>
    </source>
</evidence>
<name>A0A6J7U4C9_9ZZZZ</name>
<sequence>MSVSTELSARIVAVHQDSPAQKAGVLVGDVVLSVNGQVVRDIIEWHHAVDEASISLDIDRNGMPFEFDIEKRAGEQLGVEISSAVFDRVQTCDNHCSFCFIYQLPKNLRKSLYLKDDDYRLSFLFGNFTTLTRFTEADLERVIDQKLSPLHVSIHVSNPWKRADMLRNERGAVSLRWLKVLLENGISVRGQIVVCPDHNNGEDLERTLIDVLDQYPLLEAVAIVPLGLSQFNPEAELRIHTAEEAADVVTLCEKYQLVAKQLLGKKMFWPSDEFYLLGDMPFPDASSYGGYPMYEDGVGIVSSFIEEFHGRKINDDETLAQQTSGFFASVDGATPGGYRSVRDGSIQNPAGDTGLRVVHSQPVELTRRAPSVTSSSGNVGILTGEYAASVISALVSDYGDRISVLPVVNNYFGGNTAVSGLMVGEDIRSVMLSHVECGVFLLPDVCLSEGRFLDGMTLEDLPSSVVVLPTDGHALRNFLEKVMQ</sequence>
<dbReference type="InterPro" id="IPR041489">
    <property type="entry name" value="PDZ_6"/>
</dbReference>
<reference evidence="2" key="1">
    <citation type="submission" date="2020-05" db="EMBL/GenBank/DDBJ databases">
        <authorList>
            <person name="Chiriac C."/>
            <person name="Salcher M."/>
            <person name="Ghai R."/>
            <person name="Kavagutti S V."/>
        </authorList>
    </citation>
    <scope>NUCLEOTIDE SEQUENCE</scope>
</reference>
<dbReference type="InterPro" id="IPR036034">
    <property type="entry name" value="PDZ_sf"/>
</dbReference>
<proteinExistence type="predicted"/>
<protein>
    <submittedName>
        <fullName evidence="2">Unannotated protein</fullName>
    </submittedName>
</protein>
<feature type="domain" description="PDZ" evidence="1">
    <location>
        <begin position="1"/>
        <end position="42"/>
    </location>
</feature>
<dbReference type="AlphaFoldDB" id="A0A6J7U4C9"/>
<dbReference type="Pfam" id="PF19238">
    <property type="entry name" value="Radical_SAM_2"/>
    <property type="match status" value="1"/>
</dbReference>
<dbReference type="EMBL" id="CAFBQU010000005">
    <property type="protein sequence ID" value="CAB5061169.1"/>
    <property type="molecule type" value="Genomic_DNA"/>
</dbReference>
<dbReference type="Gene3D" id="2.30.42.10">
    <property type="match status" value="1"/>
</dbReference>
<dbReference type="InterPro" id="IPR007549">
    <property type="entry name" value="DUF512"/>
</dbReference>
<dbReference type="InterPro" id="IPR045375">
    <property type="entry name" value="Put_radical_SAM-like_N"/>
</dbReference>
<dbReference type="Pfam" id="PF04459">
    <property type="entry name" value="DUF512"/>
    <property type="match status" value="2"/>
</dbReference>
<evidence type="ECO:0000313" key="2">
    <source>
        <dbReference type="EMBL" id="CAB5061169.1"/>
    </source>
</evidence>
<gene>
    <name evidence="2" type="ORF">UFOPK4347_00354</name>
</gene>
<dbReference type="SUPFAM" id="SSF102114">
    <property type="entry name" value="Radical SAM enzymes"/>
    <property type="match status" value="1"/>
</dbReference>
<dbReference type="PROSITE" id="PS50106">
    <property type="entry name" value="PDZ"/>
    <property type="match status" value="1"/>
</dbReference>
<dbReference type="InterPro" id="IPR058240">
    <property type="entry name" value="rSAM_sf"/>
</dbReference>
<dbReference type="Pfam" id="PF17820">
    <property type="entry name" value="PDZ_6"/>
    <property type="match status" value="1"/>
</dbReference>
<dbReference type="SUPFAM" id="SSF50156">
    <property type="entry name" value="PDZ domain-like"/>
    <property type="match status" value="1"/>
</dbReference>